<organism evidence="1 2">
    <name type="scientific">Endozoicomonas lisbonensis</name>
    <dbReference type="NCBI Taxonomy" id="3120522"/>
    <lineage>
        <taxon>Bacteria</taxon>
        <taxon>Pseudomonadati</taxon>
        <taxon>Pseudomonadota</taxon>
        <taxon>Gammaproteobacteria</taxon>
        <taxon>Oceanospirillales</taxon>
        <taxon>Endozoicomonadaceae</taxon>
        <taxon>Endozoicomonas</taxon>
    </lineage>
</organism>
<evidence type="ECO:0000313" key="1">
    <source>
        <dbReference type="EMBL" id="MET4757457.1"/>
    </source>
</evidence>
<dbReference type="Proteomes" id="UP001549366">
    <property type="component" value="Unassembled WGS sequence"/>
</dbReference>
<keyword evidence="2" id="KW-1185">Reference proteome</keyword>
<proteinExistence type="predicted"/>
<protein>
    <submittedName>
        <fullName evidence="1">Uncharacterized protein</fullName>
    </submittedName>
</protein>
<evidence type="ECO:0000313" key="2">
    <source>
        <dbReference type="Proteomes" id="UP001549366"/>
    </source>
</evidence>
<sequence>MHRIALSRTGNKLVYANFLHCLQRSVFKKNRPLLDDLRLLAFRRRNTCNPKLHYLCCDVTYIRLFFAQYRSSLLVDSTYILDFIVMIRNWHAACIVMRYKNNKSLNNNNYLIAVVQRNNKNNKTACFFPLTSTSKLTLNGLPSSGHQSFYTSEMTLHLRFNVHSLFQRLFKPNE</sequence>
<dbReference type="EMBL" id="JBEWTB010000002">
    <property type="protein sequence ID" value="MET4757457.1"/>
    <property type="molecule type" value="Genomic_DNA"/>
</dbReference>
<accession>A0ABV2SI93</accession>
<gene>
    <name evidence="1" type="ORF">V5J35_002649</name>
</gene>
<name>A0ABV2SI93_9GAMM</name>
<comment type="caution">
    <text evidence="1">The sequence shown here is derived from an EMBL/GenBank/DDBJ whole genome shotgun (WGS) entry which is preliminary data.</text>
</comment>
<reference evidence="1 2" key="1">
    <citation type="submission" date="2024-06" db="EMBL/GenBank/DDBJ databases">
        <title>Genomic Encyclopedia of Type Strains, Phase V (KMG-V): Genome sequencing to study the core and pangenomes of soil and plant-associated prokaryotes.</title>
        <authorList>
            <person name="Whitman W."/>
        </authorList>
    </citation>
    <scope>NUCLEOTIDE SEQUENCE [LARGE SCALE GENOMIC DNA]</scope>
    <source>
        <strain evidence="1 2">NE40</strain>
    </source>
</reference>